<dbReference type="Proteomes" id="UP000807306">
    <property type="component" value="Unassembled WGS sequence"/>
</dbReference>
<sequence length="341" mass="39237">MASVVRPKTATEALSHFRHREINALMSHLRLYGPLSPTAEPVPTVEVHTESSTGQPSIRPSDPILLPNPFIPRKNPRTGKWREPRYSLRQQAELVKKAKEINNLEMIPPGQKRAAMELRMRRVQASLSPSDLAHFEAASKAPQPSAVLQAVKLEKAKSYAEKSVEASKNRIANLEAQITERQAQNELDELAAFEKDTVQPEADRHARLKRQKEFASLKEEIVEAHTAKQNNETKFFGAEWRLGKVEDERALQARWSETVWVGDPKLKEKKGAELGIKLYAGKKKMFKGHLWEKQKVERVRKQSMLMRDMKLRVDRYKSFYKKRKPNPLRPSRYTKPPKLPF</sequence>
<evidence type="ECO:0000259" key="3">
    <source>
        <dbReference type="Pfam" id="PF18126"/>
    </source>
</evidence>
<organism evidence="4 5">
    <name type="scientific">Crepidotus variabilis</name>
    <dbReference type="NCBI Taxonomy" id="179855"/>
    <lineage>
        <taxon>Eukaryota</taxon>
        <taxon>Fungi</taxon>
        <taxon>Dikarya</taxon>
        <taxon>Basidiomycota</taxon>
        <taxon>Agaricomycotina</taxon>
        <taxon>Agaricomycetes</taxon>
        <taxon>Agaricomycetidae</taxon>
        <taxon>Agaricales</taxon>
        <taxon>Agaricineae</taxon>
        <taxon>Crepidotaceae</taxon>
        <taxon>Crepidotus</taxon>
    </lineage>
</organism>
<evidence type="ECO:0000313" key="5">
    <source>
        <dbReference type="Proteomes" id="UP000807306"/>
    </source>
</evidence>
<protein>
    <recommendedName>
        <fullName evidence="3">Large ribosomal subunit protein mL59 domain-containing protein</fullName>
    </recommendedName>
</protein>
<feature type="coiled-coil region" evidence="1">
    <location>
        <begin position="157"/>
        <end position="196"/>
    </location>
</feature>
<evidence type="ECO:0000256" key="1">
    <source>
        <dbReference type="SAM" id="Coils"/>
    </source>
</evidence>
<dbReference type="EMBL" id="MU157841">
    <property type="protein sequence ID" value="KAF9530213.1"/>
    <property type="molecule type" value="Genomic_DNA"/>
</dbReference>
<evidence type="ECO:0000313" key="4">
    <source>
        <dbReference type="EMBL" id="KAF9530213.1"/>
    </source>
</evidence>
<dbReference type="PANTHER" id="PTHR28041">
    <property type="entry name" value="54S RIBOSOMAL PROTEIN L25, MITOCHONDRIAL"/>
    <property type="match status" value="1"/>
</dbReference>
<feature type="domain" description="Large ribosomal subunit protein mL59" evidence="3">
    <location>
        <begin position="41"/>
        <end position="317"/>
    </location>
</feature>
<dbReference type="GO" id="GO:0003735">
    <property type="term" value="F:structural constituent of ribosome"/>
    <property type="evidence" value="ECO:0007669"/>
    <property type="project" value="InterPro"/>
</dbReference>
<name>A0A9P6EIC4_9AGAR</name>
<dbReference type="GO" id="GO:0005762">
    <property type="term" value="C:mitochondrial large ribosomal subunit"/>
    <property type="evidence" value="ECO:0007669"/>
    <property type="project" value="InterPro"/>
</dbReference>
<feature type="region of interest" description="Disordered" evidence="2">
    <location>
        <begin position="41"/>
        <end position="80"/>
    </location>
</feature>
<proteinExistence type="predicted"/>
<gene>
    <name evidence="4" type="ORF">CPB83DRAFT_851183</name>
</gene>
<dbReference type="OrthoDB" id="18529at2759"/>
<reference evidence="4" key="1">
    <citation type="submission" date="2020-11" db="EMBL/GenBank/DDBJ databases">
        <authorList>
            <consortium name="DOE Joint Genome Institute"/>
            <person name="Ahrendt S."/>
            <person name="Riley R."/>
            <person name="Andreopoulos W."/>
            <person name="Labutti K."/>
            <person name="Pangilinan J."/>
            <person name="Ruiz-Duenas F.J."/>
            <person name="Barrasa J.M."/>
            <person name="Sanchez-Garcia M."/>
            <person name="Camarero S."/>
            <person name="Miyauchi S."/>
            <person name="Serrano A."/>
            <person name="Linde D."/>
            <person name="Babiker R."/>
            <person name="Drula E."/>
            <person name="Ayuso-Fernandez I."/>
            <person name="Pacheco R."/>
            <person name="Padilla G."/>
            <person name="Ferreira P."/>
            <person name="Barriuso J."/>
            <person name="Kellner H."/>
            <person name="Castanera R."/>
            <person name="Alfaro M."/>
            <person name="Ramirez L."/>
            <person name="Pisabarro A.G."/>
            <person name="Kuo A."/>
            <person name="Tritt A."/>
            <person name="Lipzen A."/>
            <person name="He G."/>
            <person name="Yan M."/>
            <person name="Ng V."/>
            <person name="Cullen D."/>
            <person name="Martin F."/>
            <person name="Rosso M.-N."/>
            <person name="Henrissat B."/>
            <person name="Hibbett D."/>
            <person name="Martinez A.T."/>
            <person name="Grigoriev I.V."/>
        </authorList>
    </citation>
    <scope>NUCLEOTIDE SEQUENCE</scope>
    <source>
        <strain evidence="4">CBS 506.95</strain>
    </source>
</reference>
<comment type="caution">
    <text evidence="4">The sequence shown here is derived from an EMBL/GenBank/DDBJ whole genome shotgun (WGS) entry which is preliminary data.</text>
</comment>
<dbReference type="Pfam" id="PF18126">
    <property type="entry name" value="Mitoc_mL59"/>
    <property type="match status" value="1"/>
</dbReference>
<dbReference type="AlphaFoldDB" id="A0A9P6EIC4"/>
<dbReference type="PANTHER" id="PTHR28041:SF1">
    <property type="entry name" value="LARGE RIBOSOMAL SUBUNIT PROTEIN ML59"/>
    <property type="match status" value="1"/>
</dbReference>
<feature type="region of interest" description="Disordered" evidence="2">
    <location>
        <begin position="320"/>
        <end position="341"/>
    </location>
</feature>
<dbReference type="InterPro" id="IPR040922">
    <property type="entry name" value="Ribosomal_mL59_dom"/>
</dbReference>
<evidence type="ECO:0000256" key="2">
    <source>
        <dbReference type="SAM" id="MobiDB-lite"/>
    </source>
</evidence>
<dbReference type="InterPro" id="IPR037507">
    <property type="entry name" value="Ribosomal_mL59"/>
</dbReference>
<keyword evidence="5" id="KW-1185">Reference proteome</keyword>
<accession>A0A9P6EIC4</accession>
<keyword evidence="1" id="KW-0175">Coiled coil</keyword>